<dbReference type="PANTHER" id="PTHR11183">
    <property type="entry name" value="GLYCOGENIN SUBFAMILY MEMBER"/>
    <property type="match status" value="1"/>
</dbReference>
<protein>
    <submittedName>
        <fullName evidence="3">Glucose N-acetyltransferase 1</fullName>
    </submittedName>
</protein>
<reference evidence="3 4" key="1">
    <citation type="submission" date="2017-06" db="EMBL/GenBank/DDBJ databases">
        <title>Comparative genomic analysis of Ambrosia Fusariam Clade fungi.</title>
        <authorList>
            <person name="Stajich J.E."/>
            <person name="Carrillo J."/>
            <person name="Kijimoto T."/>
            <person name="Eskalen A."/>
            <person name="O'Donnell K."/>
            <person name="Kasson M."/>
        </authorList>
    </citation>
    <scope>NUCLEOTIDE SEQUENCE [LARGE SCALE GENOMIC DNA]</scope>
    <source>
        <strain evidence="3">UCR3666</strain>
    </source>
</reference>
<keyword evidence="2" id="KW-0812">Transmembrane</keyword>
<accession>A0A3M2SMV4</accession>
<dbReference type="EMBL" id="NKUJ01000014">
    <property type="protein sequence ID" value="RMJ18897.1"/>
    <property type="molecule type" value="Genomic_DNA"/>
</dbReference>
<dbReference type="GO" id="GO:0016740">
    <property type="term" value="F:transferase activity"/>
    <property type="evidence" value="ECO:0007669"/>
    <property type="project" value="UniProtKB-KW"/>
</dbReference>
<dbReference type="STRING" id="2010991.A0A3M2SMV4"/>
<comment type="caution">
    <text evidence="3">The sequence shown here is derived from an EMBL/GenBank/DDBJ whole genome shotgun (WGS) entry which is preliminary data.</text>
</comment>
<dbReference type="InterPro" id="IPR029044">
    <property type="entry name" value="Nucleotide-diphossugar_trans"/>
</dbReference>
<feature type="transmembrane region" description="Helical" evidence="2">
    <location>
        <begin position="7"/>
        <end position="25"/>
    </location>
</feature>
<keyword evidence="2" id="KW-1133">Transmembrane helix</keyword>
<proteinExistence type="predicted"/>
<feature type="compositionally biased region" description="Acidic residues" evidence="1">
    <location>
        <begin position="101"/>
        <end position="126"/>
    </location>
</feature>
<evidence type="ECO:0000256" key="1">
    <source>
        <dbReference type="SAM" id="MobiDB-lite"/>
    </source>
</evidence>
<sequence>MSRPLRFLPSLVFLTIFFLFLLNLFEYDYPDVPLPETWRDRSAGAPESTGRAATTSGGYPGSPSFIGGDKLNAQKDGDRGNAVAGDGKPSDGKKGTISNVDIDDSEFHDDSVEEKEETEEDVTESADSDIIDWSRFAYVQYVTDEEYLCNSLMIFEALHRFGSKADRLMLYPSQVLAPDAKKSSTLSGKLLIKARDEFNVILQPIEIQHREGEDQTWADSFTKLLVFNQTKYDRLISLDSDGMLLQPMNELFQIPPCQVAMPRAYWLMRDDPPKKMLSSHVMVVQPDKGEFERVLEKIDTVEKTEYDMEILNKLYLDSAMVIPHRPYAMLTAEFRMKDHTHYLGSDKEKWDPVAVFNEAKYVHFSDWPVPKPWIEDLGLRQENQPECPTTDGEQTRKTCIEREIWNNFYTDFSVIRKRVCVPKAKTRQFKWLNWDRIEE</sequence>
<keyword evidence="2" id="KW-0472">Membrane</keyword>
<dbReference type="Proteomes" id="UP000277212">
    <property type="component" value="Unassembled WGS sequence"/>
</dbReference>
<evidence type="ECO:0000313" key="4">
    <source>
        <dbReference type="Proteomes" id="UP000277212"/>
    </source>
</evidence>
<keyword evidence="4" id="KW-1185">Reference proteome</keyword>
<dbReference type="InterPro" id="IPR050587">
    <property type="entry name" value="GNT1/Glycosyltrans_8"/>
</dbReference>
<evidence type="ECO:0000256" key="2">
    <source>
        <dbReference type="SAM" id="Phobius"/>
    </source>
</evidence>
<dbReference type="SUPFAM" id="SSF53448">
    <property type="entry name" value="Nucleotide-diphospho-sugar transferases"/>
    <property type="match status" value="1"/>
</dbReference>
<dbReference type="OrthoDB" id="2014201at2759"/>
<evidence type="ECO:0000313" key="3">
    <source>
        <dbReference type="EMBL" id="RMJ18897.1"/>
    </source>
</evidence>
<dbReference type="AlphaFoldDB" id="A0A3M2SMV4"/>
<name>A0A3M2SMV4_9HYPO</name>
<organism evidence="3 4">
    <name type="scientific">Fusarium kuroshium</name>
    <dbReference type="NCBI Taxonomy" id="2010991"/>
    <lineage>
        <taxon>Eukaryota</taxon>
        <taxon>Fungi</taxon>
        <taxon>Dikarya</taxon>
        <taxon>Ascomycota</taxon>
        <taxon>Pezizomycotina</taxon>
        <taxon>Sordariomycetes</taxon>
        <taxon>Hypocreomycetidae</taxon>
        <taxon>Hypocreales</taxon>
        <taxon>Nectriaceae</taxon>
        <taxon>Fusarium</taxon>
        <taxon>Fusarium solani species complex</taxon>
    </lineage>
</organism>
<dbReference type="Gene3D" id="3.90.550.10">
    <property type="entry name" value="Spore Coat Polysaccharide Biosynthesis Protein SpsA, Chain A"/>
    <property type="match status" value="1"/>
</dbReference>
<feature type="region of interest" description="Disordered" evidence="1">
    <location>
        <begin position="40"/>
        <end position="126"/>
    </location>
</feature>
<gene>
    <name evidence="3" type="ORF">CDV36_001488</name>
</gene>
<keyword evidence="3" id="KW-0808">Transferase</keyword>